<dbReference type="EMBL" id="LLXU01000137">
    <property type="protein sequence ID" value="KRG37324.1"/>
    <property type="molecule type" value="Genomic_DNA"/>
</dbReference>
<evidence type="ECO:0000313" key="1">
    <source>
        <dbReference type="EMBL" id="KRG37324.1"/>
    </source>
</evidence>
<dbReference type="InterPro" id="IPR027417">
    <property type="entry name" value="P-loop_NTPase"/>
</dbReference>
<sequence length="405" mass="43560">MYAPDNRHHARMSAKLAGFADVAWLDSRDIAPTLLVAQQTSWVMVLLDYSSANAQYSSELARQLLALMPELPLVAVGGAGSDQGAILLAAMRAGVRDFIDIESPAEDVQKNLQHVLAQRQAPRMPVAPEATAPQARGRLVVLLGSRPGVGVTTLAVQLGTSLRDPADAAEARPRRQLLLDLGQPSGDGALYLNLSPDFHCEDAQRNLSRLDATLARTAMTHHASGLAVLGQPGGAAPAMQDAAPLMNRLLGVFDLVVCDLGGLSPQQLPLALLRQANELWIMVDQSIGALVSLDLLAKELDAQQLRDERCWLLVNRYDDNHGLSSAQLAERFGLPLLATLPDRARALRACAAEGQLLSQQSPNDPYLRALAPLLLRLDPGHAPPPPATALQRLARHLGIRPWKTK</sequence>
<dbReference type="AlphaFoldDB" id="A0A0Q9ZWU3"/>
<keyword evidence="2" id="KW-1185">Reference proteome</keyword>
<name>A0A0Q9ZWU3_9GAMM</name>
<evidence type="ECO:0008006" key="3">
    <source>
        <dbReference type="Google" id="ProtNLM"/>
    </source>
</evidence>
<accession>A0A0Q9ZWU3</accession>
<dbReference type="SUPFAM" id="SSF52540">
    <property type="entry name" value="P-loop containing nucleoside triphosphate hydrolases"/>
    <property type="match status" value="1"/>
</dbReference>
<gene>
    <name evidence="1" type="ORF">ARC20_16735</name>
</gene>
<protein>
    <recommendedName>
        <fullName evidence="3">Fimbrial protein</fullName>
    </recommendedName>
</protein>
<dbReference type="Gene3D" id="3.40.50.2300">
    <property type="match status" value="1"/>
</dbReference>
<dbReference type="STRING" id="676599.ARC20_16735"/>
<comment type="caution">
    <text evidence="1">The sequence shown here is derived from an EMBL/GenBank/DDBJ whole genome shotgun (WGS) entry which is preliminary data.</text>
</comment>
<evidence type="ECO:0000313" key="2">
    <source>
        <dbReference type="Proteomes" id="UP000051802"/>
    </source>
</evidence>
<organism evidence="1 2">
    <name type="scientific">Stenotrophomonas panacihumi</name>
    <dbReference type="NCBI Taxonomy" id="676599"/>
    <lineage>
        <taxon>Bacteria</taxon>
        <taxon>Pseudomonadati</taxon>
        <taxon>Pseudomonadota</taxon>
        <taxon>Gammaproteobacteria</taxon>
        <taxon>Lysobacterales</taxon>
        <taxon>Lysobacteraceae</taxon>
        <taxon>Stenotrophomonas</taxon>
    </lineage>
</organism>
<reference evidence="1 2" key="1">
    <citation type="submission" date="2015-10" db="EMBL/GenBank/DDBJ databases">
        <title>Genome sequencing and analysis of members of genus Stenotrophomonas.</title>
        <authorList>
            <person name="Patil P.P."/>
            <person name="Midha S."/>
            <person name="Patil P.B."/>
        </authorList>
    </citation>
    <scope>NUCLEOTIDE SEQUENCE [LARGE SCALE GENOMIC DNA]</scope>
    <source>
        <strain evidence="1 2">JCM 16536</strain>
    </source>
</reference>
<dbReference type="Gene3D" id="3.40.50.300">
    <property type="entry name" value="P-loop containing nucleotide triphosphate hydrolases"/>
    <property type="match status" value="1"/>
</dbReference>
<dbReference type="Proteomes" id="UP000051802">
    <property type="component" value="Unassembled WGS sequence"/>
</dbReference>
<proteinExistence type="predicted"/>